<dbReference type="InterPro" id="IPR008927">
    <property type="entry name" value="6-PGluconate_DH-like_C_sf"/>
</dbReference>
<name>A0A2K9NIB8_9PROT</name>
<accession>A0A2K9NIB8</accession>
<dbReference type="Gene3D" id="3.40.50.720">
    <property type="entry name" value="NAD(P)-binding Rossmann-like Domain"/>
    <property type="match status" value="1"/>
</dbReference>
<dbReference type="SUPFAM" id="SSF48179">
    <property type="entry name" value="6-phosphogluconate dehydrogenase C-terminal domain-like"/>
    <property type="match status" value="1"/>
</dbReference>
<evidence type="ECO:0000256" key="4">
    <source>
        <dbReference type="ARBA" id="ARBA00019465"/>
    </source>
</evidence>
<dbReference type="Gene3D" id="1.10.1040.10">
    <property type="entry name" value="N-(1-d-carboxylethyl)-l-norvaline Dehydrogenase, domain 2"/>
    <property type="match status" value="1"/>
</dbReference>
<keyword evidence="5 10" id="KW-0566">Pantothenate biosynthesis</keyword>
<keyword evidence="14" id="KW-1185">Reference proteome</keyword>
<dbReference type="InterPro" id="IPR013328">
    <property type="entry name" value="6PGD_dom2"/>
</dbReference>
<dbReference type="NCBIfam" id="TIGR00745">
    <property type="entry name" value="apbA_panE"/>
    <property type="match status" value="1"/>
</dbReference>
<dbReference type="AlphaFoldDB" id="A0A2K9NIB8"/>
<dbReference type="PANTHER" id="PTHR21708">
    <property type="entry name" value="PROBABLE 2-DEHYDROPANTOATE 2-REDUCTASE"/>
    <property type="match status" value="1"/>
</dbReference>
<evidence type="ECO:0000259" key="11">
    <source>
        <dbReference type="Pfam" id="PF02558"/>
    </source>
</evidence>
<dbReference type="SUPFAM" id="SSF51735">
    <property type="entry name" value="NAD(P)-binding Rossmann-fold domains"/>
    <property type="match status" value="1"/>
</dbReference>
<dbReference type="GO" id="GO:0005737">
    <property type="term" value="C:cytoplasm"/>
    <property type="evidence" value="ECO:0007669"/>
    <property type="project" value="TreeGrafter"/>
</dbReference>
<comment type="pathway">
    <text evidence="1 10">Cofactor biosynthesis; (R)-pantothenate biosynthesis; (R)-pantoate from 3-methyl-2-oxobutanoate: step 2/2.</text>
</comment>
<evidence type="ECO:0000256" key="7">
    <source>
        <dbReference type="ARBA" id="ARBA00023002"/>
    </source>
</evidence>
<dbReference type="Pfam" id="PF02558">
    <property type="entry name" value="ApbA"/>
    <property type="match status" value="1"/>
</dbReference>
<dbReference type="InterPro" id="IPR051402">
    <property type="entry name" value="KPR-Related"/>
</dbReference>
<dbReference type="InterPro" id="IPR013752">
    <property type="entry name" value="KPA_reductase"/>
</dbReference>
<dbReference type="InterPro" id="IPR036291">
    <property type="entry name" value="NAD(P)-bd_dom_sf"/>
</dbReference>
<evidence type="ECO:0000256" key="6">
    <source>
        <dbReference type="ARBA" id="ARBA00022857"/>
    </source>
</evidence>
<evidence type="ECO:0000256" key="9">
    <source>
        <dbReference type="ARBA" id="ARBA00048793"/>
    </source>
</evidence>
<dbReference type="InterPro" id="IPR013332">
    <property type="entry name" value="KPR_N"/>
</dbReference>
<protein>
    <recommendedName>
        <fullName evidence="4 10">2-dehydropantoate 2-reductase</fullName>
        <ecNumber evidence="3 10">1.1.1.169</ecNumber>
    </recommendedName>
    <alternativeName>
        <fullName evidence="8 10">Ketopantoate reductase</fullName>
    </alternativeName>
</protein>
<proteinExistence type="inferred from homology"/>
<sequence>MPRIAIVGAGAIGTVIAARLSARGGLDVSLCLRSGGFSSLEVQGPDGTVAATPTLYADPTQTRPVDWVIATTKAYDSAAIARTWLPALMGPQTRLAVLQNGVEHVANFAAFVDPARILPVMLDIPAERLGPGRVLQRAAGIMVVPQGPDSADFITLFHGTGINVTADADFTTVVWRKLCLNAAGAVSALLRQPAGIVHHAGAAPVMRALVAECVAVARAEGANMDDATVDQVMDACCAAAPAGINSLLADRMAGRPMELDARNGVIIRRGAAHGIPTPVNQTVHDLILAAVSAEKAQR</sequence>
<reference evidence="13 14" key="1">
    <citation type="submission" date="2017-12" db="EMBL/GenBank/DDBJ databases">
        <title>Genomes of bacteria within cyanobacterial aggregates.</title>
        <authorList>
            <person name="Cai H."/>
        </authorList>
    </citation>
    <scope>NUCLEOTIDE SEQUENCE [LARGE SCALE GENOMIC DNA]</scope>
    <source>
        <strain evidence="13 14">TH16</strain>
    </source>
</reference>
<comment type="function">
    <text evidence="10">Catalyzes the NADPH-dependent reduction of ketopantoate into pantoic acid.</text>
</comment>
<dbReference type="GO" id="GO:0008677">
    <property type="term" value="F:2-dehydropantoate 2-reductase activity"/>
    <property type="evidence" value="ECO:0007669"/>
    <property type="project" value="UniProtKB-EC"/>
</dbReference>
<evidence type="ECO:0000256" key="10">
    <source>
        <dbReference type="RuleBase" id="RU362068"/>
    </source>
</evidence>
<evidence type="ECO:0000256" key="1">
    <source>
        <dbReference type="ARBA" id="ARBA00004994"/>
    </source>
</evidence>
<evidence type="ECO:0000313" key="13">
    <source>
        <dbReference type="EMBL" id="AUN32834.1"/>
    </source>
</evidence>
<dbReference type="Proteomes" id="UP000234752">
    <property type="component" value="Chromosome eg_2"/>
</dbReference>
<dbReference type="OrthoDB" id="247668at2"/>
<organism evidence="13 14">
    <name type="scientific">Niveispirillum cyanobacteriorum</name>
    <dbReference type="NCBI Taxonomy" id="1612173"/>
    <lineage>
        <taxon>Bacteria</taxon>
        <taxon>Pseudomonadati</taxon>
        <taxon>Pseudomonadota</taxon>
        <taxon>Alphaproteobacteria</taxon>
        <taxon>Rhodospirillales</taxon>
        <taxon>Azospirillaceae</taxon>
        <taxon>Niveispirillum</taxon>
    </lineage>
</organism>
<feature type="domain" description="Ketopantoate reductase C-terminal" evidence="12">
    <location>
        <begin position="169"/>
        <end position="288"/>
    </location>
</feature>
<comment type="similarity">
    <text evidence="2 10">Belongs to the ketopantoate reductase family.</text>
</comment>
<dbReference type="EMBL" id="CP025612">
    <property type="protein sequence ID" value="AUN32834.1"/>
    <property type="molecule type" value="Genomic_DNA"/>
</dbReference>
<feature type="domain" description="Ketopantoate reductase N-terminal" evidence="11">
    <location>
        <begin position="4"/>
        <end position="146"/>
    </location>
</feature>
<dbReference type="NCBIfam" id="NF005091">
    <property type="entry name" value="PRK06522.2-2"/>
    <property type="match status" value="1"/>
</dbReference>
<dbReference type="UniPathway" id="UPA00028">
    <property type="reaction ID" value="UER00004"/>
</dbReference>
<dbReference type="EC" id="1.1.1.169" evidence="3 10"/>
<dbReference type="KEGG" id="ncb:C0V82_17145"/>
<evidence type="ECO:0000256" key="2">
    <source>
        <dbReference type="ARBA" id="ARBA00007870"/>
    </source>
</evidence>
<evidence type="ECO:0000256" key="8">
    <source>
        <dbReference type="ARBA" id="ARBA00032024"/>
    </source>
</evidence>
<evidence type="ECO:0000313" key="14">
    <source>
        <dbReference type="Proteomes" id="UP000234752"/>
    </source>
</evidence>
<evidence type="ECO:0000259" key="12">
    <source>
        <dbReference type="Pfam" id="PF08546"/>
    </source>
</evidence>
<evidence type="ECO:0000256" key="5">
    <source>
        <dbReference type="ARBA" id="ARBA00022655"/>
    </source>
</evidence>
<keyword evidence="6 10" id="KW-0521">NADP</keyword>
<gene>
    <name evidence="13" type="ORF">C0V82_17145</name>
</gene>
<dbReference type="Pfam" id="PF08546">
    <property type="entry name" value="ApbA_C"/>
    <property type="match status" value="1"/>
</dbReference>
<dbReference type="GO" id="GO:0015940">
    <property type="term" value="P:pantothenate biosynthetic process"/>
    <property type="evidence" value="ECO:0007669"/>
    <property type="project" value="UniProtKB-UniPathway"/>
</dbReference>
<comment type="catalytic activity">
    <reaction evidence="9 10">
        <text>(R)-pantoate + NADP(+) = 2-dehydropantoate + NADPH + H(+)</text>
        <dbReference type="Rhea" id="RHEA:16233"/>
        <dbReference type="ChEBI" id="CHEBI:11561"/>
        <dbReference type="ChEBI" id="CHEBI:15378"/>
        <dbReference type="ChEBI" id="CHEBI:15980"/>
        <dbReference type="ChEBI" id="CHEBI:57783"/>
        <dbReference type="ChEBI" id="CHEBI:58349"/>
        <dbReference type="EC" id="1.1.1.169"/>
    </reaction>
</comment>
<keyword evidence="7 10" id="KW-0560">Oxidoreductase</keyword>
<dbReference type="InterPro" id="IPR003710">
    <property type="entry name" value="ApbA"/>
</dbReference>
<evidence type="ECO:0000256" key="3">
    <source>
        <dbReference type="ARBA" id="ARBA00013014"/>
    </source>
</evidence>
<dbReference type="PANTHER" id="PTHR21708:SF26">
    <property type="entry name" value="2-DEHYDROPANTOATE 2-REDUCTASE"/>
    <property type="match status" value="1"/>
</dbReference>